<evidence type="ECO:0000259" key="2">
    <source>
        <dbReference type="Pfam" id="PF00689"/>
    </source>
</evidence>
<gene>
    <name evidence="3" type="ordered locus">CBO1537</name>
</gene>
<evidence type="ECO:0000313" key="4">
    <source>
        <dbReference type="Proteomes" id="UP000001986"/>
    </source>
</evidence>
<name>A5I214_CLOBH</name>
<organism evidence="3 4">
    <name type="scientific">Clostridium botulinum (strain Hall / ATCC 3502 / NCTC 13319 / Type A)</name>
    <dbReference type="NCBI Taxonomy" id="441771"/>
    <lineage>
        <taxon>Bacteria</taxon>
        <taxon>Bacillati</taxon>
        <taxon>Bacillota</taxon>
        <taxon>Clostridia</taxon>
        <taxon>Eubacteriales</taxon>
        <taxon>Clostridiaceae</taxon>
        <taxon>Clostridium</taxon>
    </lineage>
</organism>
<dbReference type="HOGENOM" id="CLU_1313616_0_0_9"/>
<evidence type="ECO:0000313" key="3">
    <source>
        <dbReference type="EMBL" id="CAL83078.1"/>
    </source>
</evidence>
<feature type="transmembrane region" description="Helical" evidence="1">
    <location>
        <begin position="71"/>
        <end position="96"/>
    </location>
</feature>
<dbReference type="AlphaFoldDB" id="A5I214"/>
<sequence length="209" mass="23116">MNALKDLSAPLAFASLLAPLLEINPASLLLLPLHVVLLELVIDPTCSIVLERQPAEQDIMERPPRDPNEKLLTVKILFKSAVQGLMIFGASFGTYFAFLNQYPNNAPLARTMGITIILLANVLLVQVNTSDSDFVIKSFIKLTKDKVMWAVNLGTIIGLIAILYTPLCGFLKLESLSLNQIIISASIAVASVIWYEFIKFGKYIKKNRL</sequence>
<keyword evidence="1" id="KW-1133">Transmembrane helix</keyword>
<dbReference type="Gene3D" id="1.20.1110.10">
    <property type="entry name" value="Calcium-transporting ATPase, transmembrane domain"/>
    <property type="match status" value="1"/>
</dbReference>
<proteinExistence type="predicted"/>
<protein>
    <submittedName>
        <fullName evidence="3">Cation-transporting ATPase</fullName>
    </submittedName>
</protein>
<dbReference type="EMBL" id="AM412317">
    <property type="protein sequence ID" value="CAL83078.1"/>
    <property type="molecule type" value="Genomic_DNA"/>
</dbReference>
<dbReference type="InterPro" id="IPR006068">
    <property type="entry name" value="ATPase_P-typ_cation-transptr_C"/>
</dbReference>
<dbReference type="Pfam" id="PF00689">
    <property type="entry name" value="Cation_ATPase_C"/>
    <property type="match status" value="1"/>
</dbReference>
<dbReference type="InterPro" id="IPR023298">
    <property type="entry name" value="ATPase_P-typ_TM_dom_sf"/>
</dbReference>
<reference evidence="3 4" key="1">
    <citation type="journal article" date="2007" name="Genome Res.">
        <title>Genome sequence of a proteolytic (Group I) Clostridium botulinum strain Hall A and comparative analysis of the clostridial genomes.</title>
        <authorList>
            <person name="Sebaihia M."/>
            <person name="Peck M.W."/>
            <person name="Minton N.P."/>
            <person name="Thomson N.R."/>
            <person name="Holden M.T.G."/>
            <person name="Mitchell W.J."/>
            <person name="Carter A.T."/>
            <person name="Bentley S.D."/>
            <person name="Mason D.R."/>
            <person name="Crossman L."/>
            <person name="Paul C.J."/>
            <person name="Ivens A."/>
            <person name="Wells-Bennik M.H.J."/>
            <person name="Davis I.J."/>
            <person name="Cerdeno-Tarraga A.M."/>
            <person name="Churcher C."/>
            <person name="Quail M.A."/>
            <person name="Chillingworth T."/>
            <person name="Feltwell T."/>
            <person name="Fraser A."/>
            <person name="Goodhead I."/>
            <person name="Hance Z."/>
            <person name="Jagels K."/>
            <person name="Larke N."/>
            <person name="Maddison M."/>
            <person name="Moule S."/>
            <person name="Mungall K."/>
            <person name="Norbertczak H."/>
            <person name="Rabbinowitsch E."/>
            <person name="Sanders M."/>
            <person name="Simmonds M."/>
            <person name="White B."/>
            <person name="Whithead S."/>
            <person name="Parkhill J."/>
        </authorList>
    </citation>
    <scope>NUCLEOTIDE SEQUENCE [LARGE SCALE GENOMIC DNA]</scope>
    <source>
        <strain evidence="4">Hall / ATCC 3502 / NCTC 13319 / Type A [Sanger]</strain>
    </source>
</reference>
<feature type="transmembrane region" description="Helical" evidence="1">
    <location>
        <begin position="177"/>
        <end position="198"/>
    </location>
</feature>
<dbReference type="SUPFAM" id="SSF81665">
    <property type="entry name" value="Calcium ATPase, transmembrane domain M"/>
    <property type="match status" value="1"/>
</dbReference>
<evidence type="ECO:0000256" key="1">
    <source>
        <dbReference type="SAM" id="Phobius"/>
    </source>
</evidence>
<feature type="transmembrane region" description="Helical" evidence="1">
    <location>
        <begin position="108"/>
        <end position="127"/>
    </location>
</feature>
<feature type="domain" description="Cation-transporting P-type ATPase C-terminal" evidence="2">
    <location>
        <begin position="28"/>
        <end position="200"/>
    </location>
</feature>
<dbReference type="Proteomes" id="UP000001986">
    <property type="component" value="Chromosome"/>
</dbReference>
<keyword evidence="4" id="KW-1185">Reference proteome</keyword>
<accession>A5I214</accession>
<dbReference type="PATRIC" id="fig|413999.7.peg.1514"/>
<keyword evidence="1" id="KW-0812">Transmembrane</keyword>
<dbReference type="KEGG" id="cbo:CBO1537"/>
<accession>A7G3R7</accession>
<keyword evidence="1" id="KW-0472">Membrane</keyword>
<dbReference type="KEGG" id="cbh:CLC_1569"/>
<feature type="transmembrane region" description="Helical" evidence="1">
    <location>
        <begin position="147"/>
        <end position="165"/>
    </location>
</feature>